<feature type="region of interest" description="Disordered" evidence="1">
    <location>
        <begin position="45"/>
        <end position="126"/>
    </location>
</feature>
<feature type="compositionally biased region" description="Low complexity" evidence="1">
    <location>
        <begin position="518"/>
        <end position="544"/>
    </location>
</feature>
<evidence type="ECO:0000313" key="2">
    <source>
        <dbReference type="EMBL" id="EFN55603.1"/>
    </source>
</evidence>
<feature type="region of interest" description="Disordered" evidence="1">
    <location>
        <begin position="369"/>
        <end position="394"/>
    </location>
</feature>
<dbReference type="AlphaFoldDB" id="E1ZF37"/>
<dbReference type="GeneID" id="17354972"/>
<feature type="compositionally biased region" description="Low complexity" evidence="1">
    <location>
        <begin position="203"/>
        <end position="212"/>
    </location>
</feature>
<feature type="compositionally biased region" description="Low complexity" evidence="1">
    <location>
        <begin position="166"/>
        <end position="179"/>
    </location>
</feature>
<sequence>MQPDSARSPCPSSAVRQSRDLSGALVRMAEQFADLEAQALVVTHAAAASPSRRRATDPGSPLPPGAGPSCSQYRRSRSSSSVAAAASCRGKASGAQQAKQIAMDAASGAARSTGGDSTQEQPLDSYQRFAAQLFQERFCPLRLGLQQQHQPQPEQQEQLLKEQEEPPQQQPVQPQQERQATTVAAAPHLVHQLRQLAGSLDRQQQQQQQQQQLVQHPEGEEESVPETPPDEQYQQQAAVSAVYCSGGSLGSYVSEEGDKVLIASPNKALPQPAALDTPAAAAPAVHVAVERPTTASSRAQALLRLKQRRLQQHLHEQQPGGGGASSTAVMPGSVQLGLPDAANAAAAADAVTSHPAPQQLAIHVEAASTVSGEHAEQGPAQQQQDQGGEQPARQPKPFLRRRSQMIPMQASALHYAAPKLPDYGATAPPAQLQQPGGRPASSRIVGTAAGRRASSRLGVGCPGTADSMLGGLEPEVMTYTLPRTSSRGSAAAAAAAASRAAAQGTAKQPSQRQRWPWGAAGEQVPAPAAASRPRTAAKQQQQQQRSARTTPFAPRPNSREGPYWPLGESGTGTMGRPQSAGQSRRPRGTPLYDAASLLPLTLEGGHHAGLGGHSGGSTRDRGSRRRSGSGSGFRHEQSFQSGAGALLPHGGSGGSAAEAAAGASGPLDDLLSQVDRMLQTVERAIS</sequence>
<dbReference type="Proteomes" id="UP000008141">
    <property type="component" value="Unassembled WGS sequence"/>
</dbReference>
<dbReference type="KEGG" id="cvr:CHLNCDRAFT_133715"/>
<feature type="compositionally biased region" description="Polar residues" evidence="1">
    <location>
        <begin position="114"/>
        <end position="124"/>
    </location>
</feature>
<feature type="compositionally biased region" description="Low complexity" evidence="1">
    <location>
        <begin position="146"/>
        <end position="158"/>
    </location>
</feature>
<dbReference type="InParanoid" id="E1ZF37"/>
<feature type="compositionally biased region" description="Low complexity" evidence="1">
    <location>
        <begin position="490"/>
        <end position="502"/>
    </location>
</feature>
<evidence type="ECO:0000313" key="3">
    <source>
        <dbReference type="Proteomes" id="UP000008141"/>
    </source>
</evidence>
<feature type="region of interest" description="Disordered" evidence="1">
    <location>
        <begin position="422"/>
        <end position="459"/>
    </location>
</feature>
<keyword evidence="3" id="KW-1185">Reference proteome</keyword>
<feature type="region of interest" description="Disordered" evidence="1">
    <location>
        <begin position="198"/>
        <end position="237"/>
    </location>
</feature>
<feature type="compositionally biased region" description="Low complexity" evidence="1">
    <location>
        <begin position="67"/>
        <end position="89"/>
    </location>
</feature>
<proteinExistence type="predicted"/>
<name>E1ZF37_CHLVA</name>
<feature type="region of interest" description="Disordered" evidence="1">
    <location>
        <begin position="490"/>
        <end position="669"/>
    </location>
</feature>
<dbReference type="OrthoDB" id="10691808at2759"/>
<gene>
    <name evidence="2" type="ORF">CHLNCDRAFT_133715</name>
</gene>
<reference evidence="2 3" key="1">
    <citation type="journal article" date="2010" name="Plant Cell">
        <title>The Chlorella variabilis NC64A genome reveals adaptation to photosymbiosis, coevolution with viruses, and cryptic sex.</title>
        <authorList>
            <person name="Blanc G."/>
            <person name="Duncan G."/>
            <person name="Agarkova I."/>
            <person name="Borodovsky M."/>
            <person name="Gurnon J."/>
            <person name="Kuo A."/>
            <person name="Lindquist E."/>
            <person name="Lucas S."/>
            <person name="Pangilinan J."/>
            <person name="Polle J."/>
            <person name="Salamov A."/>
            <person name="Terry A."/>
            <person name="Yamada T."/>
            <person name="Dunigan D.D."/>
            <person name="Grigoriev I.V."/>
            <person name="Claverie J.M."/>
            <person name="Van Etten J.L."/>
        </authorList>
    </citation>
    <scope>NUCLEOTIDE SEQUENCE [LARGE SCALE GENOMIC DNA]</scope>
    <source>
        <strain evidence="2 3">NC64A</strain>
    </source>
</reference>
<feature type="compositionally biased region" description="Low complexity" evidence="1">
    <location>
        <begin position="655"/>
        <end position="665"/>
    </location>
</feature>
<dbReference type="RefSeq" id="XP_005847705.1">
    <property type="nucleotide sequence ID" value="XM_005847643.1"/>
</dbReference>
<feature type="region of interest" description="Disordered" evidence="1">
    <location>
        <begin position="313"/>
        <end position="332"/>
    </location>
</feature>
<evidence type="ECO:0000256" key="1">
    <source>
        <dbReference type="SAM" id="MobiDB-lite"/>
    </source>
</evidence>
<organism evidence="3">
    <name type="scientific">Chlorella variabilis</name>
    <name type="common">Green alga</name>
    <dbReference type="NCBI Taxonomy" id="554065"/>
    <lineage>
        <taxon>Eukaryota</taxon>
        <taxon>Viridiplantae</taxon>
        <taxon>Chlorophyta</taxon>
        <taxon>core chlorophytes</taxon>
        <taxon>Trebouxiophyceae</taxon>
        <taxon>Chlorellales</taxon>
        <taxon>Chlorellaceae</taxon>
        <taxon>Chlorella clade</taxon>
        <taxon>Chlorella</taxon>
    </lineage>
</organism>
<feature type="compositionally biased region" description="Low complexity" evidence="1">
    <location>
        <begin position="377"/>
        <end position="393"/>
    </location>
</feature>
<protein>
    <submittedName>
        <fullName evidence="2">Uncharacterized protein</fullName>
    </submittedName>
</protein>
<dbReference type="EMBL" id="GL433844">
    <property type="protein sequence ID" value="EFN55603.1"/>
    <property type="molecule type" value="Genomic_DNA"/>
</dbReference>
<feature type="region of interest" description="Disordered" evidence="1">
    <location>
        <begin position="146"/>
        <end position="181"/>
    </location>
</feature>
<accession>E1ZF37</accession>